<dbReference type="STRING" id="86049.A0A1C1D0Y1"/>
<dbReference type="VEuPathDB" id="FungiDB:CLCR_00917"/>
<organism evidence="2 3">
    <name type="scientific">Cladophialophora carrionii</name>
    <dbReference type="NCBI Taxonomy" id="86049"/>
    <lineage>
        <taxon>Eukaryota</taxon>
        <taxon>Fungi</taxon>
        <taxon>Dikarya</taxon>
        <taxon>Ascomycota</taxon>
        <taxon>Pezizomycotina</taxon>
        <taxon>Eurotiomycetes</taxon>
        <taxon>Chaetothyriomycetidae</taxon>
        <taxon>Chaetothyriales</taxon>
        <taxon>Herpotrichiellaceae</taxon>
        <taxon>Cladophialophora</taxon>
    </lineage>
</organism>
<evidence type="ECO:0000256" key="1">
    <source>
        <dbReference type="RuleBase" id="RU000363"/>
    </source>
</evidence>
<protein>
    <submittedName>
        <fullName evidence="2">Retinol dehydrogenase 8</fullName>
    </submittedName>
</protein>
<accession>A0A1C1D0Y1</accession>
<dbReference type="SUPFAM" id="SSF51735">
    <property type="entry name" value="NAD(P)-binding Rossmann-fold domains"/>
    <property type="match status" value="1"/>
</dbReference>
<dbReference type="PRINTS" id="PR00081">
    <property type="entry name" value="GDHRDH"/>
</dbReference>
<reference evidence="3" key="1">
    <citation type="submission" date="2015-07" db="EMBL/GenBank/DDBJ databases">
        <authorList>
            <person name="Teixeira M.M."/>
            <person name="Souza R.C."/>
            <person name="Almeida L.G."/>
            <person name="Vicente V.A."/>
            <person name="de Hoog S."/>
            <person name="Bocca A.L."/>
            <person name="de Almeida S.R."/>
            <person name="Vasconcelos A.T."/>
            <person name="Felipe M.S."/>
        </authorList>
    </citation>
    <scope>NUCLEOTIDE SEQUENCE [LARGE SCALE GENOMIC DNA]</scope>
    <source>
        <strain evidence="3">KSF</strain>
    </source>
</reference>
<sequence length="293" mass="31169">MPVTSKAPVWFITGSSAGLGLALTRHAMAQGHTVIATSRNPSKTPELVAEVEKSGGKWVALDTTQSEEELNKTVQLAESFFGRIDILVNNAGMCVLGALEDIPFADTVYQMQVNFLGPLRIMQAVLPGMRKRRSGVIMNVSSAQGVAAGLACGVYAASKAALEAASESCNLEVAQFGIRVLIIVPGAYRTNFGKSDVGKQITPSEEYTGSHPVSARLDHITKLPSTAMGSPDKAAKVMFEAATGEGEVGELIKKEKLLRVIIGPDCWNVVDGKIRELRRTTDLLVDVAASTNL</sequence>
<name>A0A1C1D0Y1_9EURO</name>
<dbReference type="PANTHER" id="PTHR43976:SF6">
    <property type="entry name" value="OXIDOREDUCTASE, PUTATIVE (AFU_ORTHOLOGUE AFUA_1G13950)-RELATED"/>
    <property type="match status" value="1"/>
</dbReference>
<dbReference type="Proteomes" id="UP000094526">
    <property type="component" value="Unassembled WGS sequence"/>
</dbReference>
<dbReference type="Pfam" id="PF00106">
    <property type="entry name" value="adh_short"/>
    <property type="match status" value="1"/>
</dbReference>
<dbReference type="OrthoDB" id="1274115at2759"/>
<dbReference type="VEuPathDB" id="FungiDB:G647_01766"/>
<dbReference type="AlphaFoldDB" id="A0A1C1D0Y1"/>
<dbReference type="PANTHER" id="PTHR43976">
    <property type="entry name" value="SHORT CHAIN DEHYDROGENASE"/>
    <property type="match status" value="1"/>
</dbReference>
<dbReference type="InterPro" id="IPR002347">
    <property type="entry name" value="SDR_fam"/>
</dbReference>
<dbReference type="InterPro" id="IPR051911">
    <property type="entry name" value="SDR_oxidoreductase"/>
</dbReference>
<dbReference type="InterPro" id="IPR036291">
    <property type="entry name" value="NAD(P)-bd_dom_sf"/>
</dbReference>
<comment type="caution">
    <text evidence="2">The sequence shown here is derived from an EMBL/GenBank/DDBJ whole genome shotgun (WGS) entry which is preliminary data.</text>
</comment>
<comment type="similarity">
    <text evidence="1">Belongs to the short-chain dehydrogenases/reductases (SDR) family.</text>
</comment>
<dbReference type="PRINTS" id="PR00080">
    <property type="entry name" value="SDRFAMILY"/>
</dbReference>
<gene>
    <name evidence="2" type="primary">RDH8</name>
    <name evidence="2" type="ORF">CLCR_00917</name>
</gene>
<evidence type="ECO:0000313" key="2">
    <source>
        <dbReference type="EMBL" id="OCT54509.1"/>
    </source>
</evidence>
<evidence type="ECO:0000313" key="3">
    <source>
        <dbReference type="Proteomes" id="UP000094526"/>
    </source>
</evidence>
<dbReference type="EMBL" id="LGRB01000004">
    <property type="protein sequence ID" value="OCT54509.1"/>
    <property type="molecule type" value="Genomic_DNA"/>
</dbReference>
<keyword evidence="3" id="KW-1185">Reference proteome</keyword>
<proteinExistence type="inferred from homology"/>
<dbReference type="Gene3D" id="3.40.50.720">
    <property type="entry name" value="NAD(P)-binding Rossmann-like Domain"/>
    <property type="match status" value="1"/>
</dbReference>
<dbReference type="eggNOG" id="KOG1209">
    <property type="taxonomic scope" value="Eukaryota"/>
</dbReference>